<comment type="subcellular location">
    <subcellularLocation>
        <location evidence="1">Cell inner membrane</location>
        <topology evidence="1">Single-pass membrane protein</topology>
        <orientation evidence="1">Periplasmic side</orientation>
    </subcellularLocation>
</comment>
<name>A0A3S4XY78_SERFO</name>
<proteinExistence type="inferred from homology"/>
<feature type="domain" description="Multidrug export protein EmrA/FarA alpha-helical hairpin" evidence="10">
    <location>
        <begin position="94"/>
        <end position="215"/>
    </location>
</feature>
<dbReference type="FunFam" id="2.40.30.170:FF:000003">
    <property type="entry name" value="Multidrug resistance protein A"/>
    <property type="match status" value="1"/>
</dbReference>
<evidence type="ECO:0000256" key="3">
    <source>
        <dbReference type="ARBA" id="ARBA00022448"/>
    </source>
</evidence>
<organism evidence="12 13">
    <name type="scientific">Serratia fonticola</name>
    <dbReference type="NCBI Taxonomy" id="47917"/>
    <lineage>
        <taxon>Bacteria</taxon>
        <taxon>Pseudomonadati</taxon>
        <taxon>Pseudomonadota</taxon>
        <taxon>Gammaproteobacteria</taxon>
        <taxon>Enterobacterales</taxon>
        <taxon>Yersiniaceae</taxon>
        <taxon>Serratia</taxon>
    </lineage>
</organism>
<evidence type="ECO:0000256" key="6">
    <source>
        <dbReference type="ARBA" id="ARBA00022692"/>
    </source>
</evidence>
<keyword evidence="4" id="KW-1003">Cell membrane</keyword>
<evidence type="ECO:0000313" key="12">
    <source>
        <dbReference type="EMBL" id="VEI64731.1"/>
    </source>
</evidence>
<dbReference type="Gene3D" id="1.10.287.470">
    <property type="entry name" value="Helix hairpin bin"/>
    <property type="match status" value="1"/>
</dbReference>
<dbReference type="InterPro" id="IPR050739">
    <property type="entry name" value="MFP"/>
</dbReference>
<dbReference type="AlphaFoldDB" id="A0A3S4XY78"/>
<dbReference type="Pfam" id="PF25963">
    <property type="entry name" value="Beta-barrel_AAEA"/>
    <property type="match status" value="1"/>
</dbReference>
<dbReference type="NCBIfam" id="TIGR00998">
    <property type="entry name" value="8a0101"/>
    <property type="match status" value="1"/>
</dbReference>
<protein>
    <submittedName>
        <fullName evidence="12">Inner membrane protein yibH</fullName>
    </submittedName>
</protein>
<dbReference type="RefSeq" id="WP_141131308.1">
    <property type="nucleotide sequence ID" value="NZ_CAMISI010000011.1"/>
</dbReference>
<dbReference type="Pfam" id="PF25885">
    <property type="entry name" value="HH_EMRA"/>
    <property type="match status" value="1"/>
</dbReference>
<dbReference type="GO" id="GO:0042910">
    <property type="term" value="F:xenobiotic transmembrane transporter activity"/>
    <property type="evidence" value="ECO:0007669"/>
    <property type="project" value="InterPro"/>
</dbReference>
<keyword evidence="3" id="KW-0813">Transport</keyword>
<evidence type="ECO:0000256" key="1">
    <source>
        <dbReference type="ARBA" id="ARBA00004383"/>
    </source>
</evidence>
<dbReference type="PANTHER" id="PTHR30386:SF19">
    <property type="entry name" value="MULTIDRUG EXPORT PROTEIN EMRA-RELATED"/>
    <property type="match status" value="1"/>
</dbReference>
<keyword evidence="7 9" id="KW-1133">Transmembrane helix</keyword>
<dbReference type="GO" id="GO:1990961">
    <property type="term" value="P:xenobiotic detoxification by transmembrane export across the plasma membrane"/>
    <property type="evidence" value="ECO:0007669"/>
    <property type="project" value="InterPro"/>
</dbReference>
<dbReference type="GO" id="GO:0005886">
    <property type="term" value="C:plasma membrane"/>
    <property type="evidence" value="ECO:0007669"/>
    <property type="project" value="UniProtKB-SubCell"/>
</dbReference>
<dbReference type="EMBL" id="LR134492">
    <property type="protein sequence ID" value="VEI64731.1"/>
    <property type="molecule type" value="Genomic_DNA"/>
</dbReference>
<feature type="transmembrane region" description="Helical" evidence="9">
    <location>
        <begin position="21"/>
        <end position="43"/>
    </location>
</feature>
<sequence>MPQPPQSDSNQVKTPLEKRKQWLLIFLMVIIIAALASATWWYFNSRNVQSTDDAYVMGNQVTISSQVNGSVVSVNYTNTDLVQQGDVLVNLDDTDANLNFKKVKNKLAETVRKTKQIYVNDAQYNANIAQAKIAYQQAQADYQRRTQLMGAGAFSKEDLQHARNAVSSSKAALDVAIEQYRSNRILIQNSTLEQQPAILLAAEQMREAWLALQRTKIRSPVTGYVAQRNVQVGETLSAGQALLSIVPADQLWIDANFKETQLSGVRIGQKVSVVSDLYGSNVVFDGVVEGINMGTGGAFSVLPAQNATGNWIKVVQRLPVRITLDAEQLKAYPLRIGLSTTVTLRENNTNGPALSTTQRLKPAYQSQALVLDTSSIDGEIQDIIKANAM</sequence>
<comment type="similarity">
    <text evidence="2">Belongs to the membrane fusion protein (MFP) (TC 8.A.1) family.</text>
</comment>
<evidence type="ECO:0000256" key="7">
    <source>
        <dbReference type="ARBA" id="ARBA00022989"/>
    </source>
</evidence>
<dbReference type="SUPFAM" id="SSF111369">
    <property type="entry name" value="HlyD-like secretion proteins"/>
    <property type="match status" value="1"/>
</dbReference>
<evidence type="ECO:0000256" key="4">
    <source>
        <dbReference type="ARBA" id="ARBA00022475"/>
    </source>
</evidence>
<keyword evidence="5" id="KW-0997">Cell inner membrane</keyword>
<dbReference type="InterPro" id="IPR058634">
    <property type="entry name" value="AaeA-lik-b-barrel"/>
</dbReference>
<keyword evidence="6 9" id="KW-0812">Transmembrane</keyword>
<evidence type="ECO:0000256" key="9">
    <source>
        <dbReference type="SAM" id="Phobius"/>
    </source>
</evidence>
<dbReference type="GO" id="GO:0015721">
    <property type="term" value="P:bile acid and bile salt transport"/>
    <property type="evidence" value="ECO:0007669"/>
    <property type="project" value="UniProtKB-ARBA"/>
</dbReference>
<gene>
    <name evidence="12" type="primary">yibH_2</name>
    <name evidence="12" type="ORF">NCTC13193_01241</name>
</gene>
<evidence type="ECO:0000256" key="5">
    <source>
        <dbReference type="ARBA" id="ARBA00022519"/>
    </source>
</evidence>
<keyword evidence="8 9" id="KW-0472">Membrane</keyword>
<dbReference type="Proteomes" id="UP000270487">
    <property type="component" value="Chromosome"/>
</dbReference>
<accession>A0A3S4XY78</accession>
<feature type="domain" description="p-hydroxybenzoic acid efflux pump subunit AaeA-like beta-barrel" evidence="11">
    <location>
        <begin position="252"/>
        <end position="343"/>
    </location>
</feature>
<evidence type="ECO:0000256" key="8">
    <source>
        <dbReference type="ARBA" id="ARBA00023136"/>
    </source>
</evidence>
<reference evidence="12 13" key="1">
    <citation type="submission" date="2018-12" db="EMBL/GenBank/DDBJ databases">
        <authorList>
            <consortium name="Pathogen Informatics"/>
        </authorList>
    </citation>
    <scope>NUCLEOTIDE SEQUENCE [LARGE SCALE GENOMIC DNA]</scope>
    <source>
        <strain evidence="12 13">NCTC13193</strain>
    </source>
</reference>
<dbReference type="Gene3D" id="2.40.30.170">
    <property type="match status" value="1"/>
</dbReference>
<dbReference type="InterPro" id="IPR058633">
    <property type="entry name" value="EmrA/FarA_HH"/>
</dbReference>
<dbReference type="GO" id="GO:0046677">
    <property type="term" value="P:response to antibiotic"/>
    <property type="evidence" value="ECO:0007669"/>
    <property type="project" value="UniProtKB-ARBA"/>
</dbReference>
<evidence type="ECO:0000259" key="10">
    <source>
        <dbReference type="Pfam" id="PF25885"/>
    </source>
</evidence>
<evidence type="ECO:0000259" key="11">
    <source>
        <dbReference type="Pfam" id="PF25963"/>
    </source>
</evidence>
<dbReference type="PANTHER" id="PTHR30386">
    <property type="entry name" value="MEMBRANE FUSION SUBUNIT OF EMRAB-TOLC MULTIDRUG EFFLUX PUMP"/>
    <property type="match status" value="1"/>
</dbReference>
<evidence type="ECO:0000313" key="13">
    <source>
        <dbReference type="Proteomes" id="UP000270487"/>
    </source>
</evidence>
<evidence type="ECO:0000256" key="2">
    <source>
        <dbReference type="ARBA" id="ARBA00009477"/>
    </source>
</evidence>
<dbReference type="InterPro" id="IPR005694">
    <property type="entry name" value="MFP_proteobact"/>
</dbReference>